<keyword evidence="3" id="KW-1185">Reference proteome</keyword>
<dbReference type="Proteomes" id="UP000187455">
    <property type="component" value="Unassembled WGS sequence"/>
</dbReference>
<proteinExistence type="predicted"/>
<keyword evidence="1" id="KW-0233">DNA recombination</keyword>
<evidence type="ECO:0000313" key="2">
    <source>
        <dbReference type="EMBL" id="OLY84898.1"/>
    </source>
</evidence>
<gene>
    <name evidence="2" type="ORF">AYI68_g933</name>
</gene>
<dbReference type="InterPro" id="IPR013762">
    <property type="entry name" value="Integrase-like_cat_sf"/>
</dbReference>
<dbReference type="OrthoDB" id="2221171at2759"/>
<dbReference type="GO" id="GO:0015074">
    <property type="term" value="P:DNA integration"/>
    <property type="evidence" value="ECO:0007669"/>
    <property type="project" value="InterPro"/>
</dbReference>
<sequence>MRSQIRKSENGSLYLLCPSNKNKTPKYIWLAPLEGEENICPVKTLELYLKLTATCAEGKFLDTMFFVFVPKIKPTSYDTIARWIKNALLSIGSTDTAHSTRGLYSTKAFLSGVKLENILKQADWSTPNTFKKYYFKPTEEIITTSTLAIFQTTNTPIVKGTFGLEEQSRLFE</sequence>
<dbReference type="GO" id="GO:0006310">
    <property type="term" value="P:DNA recombination"/>
    <property type="evidence" value="ECO:0007669"/>
    <property type="project" value="UniProtKB-KW"/>
</dbReference>
<comment type="caution">
    <text evidence="2">The sequence shown here is derived from an EMBL/GenBank/DDBJ whole genome shotgun (WGS) entry which is preliminary data.</text>
</comment>
<dbReference type="SUPFAM" id="SSF56349">
    <property type="entry name" value="DNA breaking-rejoining enzymes"/>
    <property type="match status" value="1"/>
</dbReference>
<evidence type="ECO:0008006" key="4">
    <source>
        <dbReference type="Google" id="ProtNLM"/>
    </source>
</evidence>
<dbReference type="EMBL" id="LSSL01000314">
    <property type="protein sequence ID" value="OLY84898.1"/>
    <property type="molecule type" value="Genomic_DNA"/>
</dbReference>
<protein>
    <recommendedName>
        <fullName evidence="4">Tyr recombinase domain-containing protein</fullName>
    </recommendedName>
</protein>
<reference evidence="2 3" key="1">
    <citation type="journal article" date="2016" name="Mol. Biol. Evol.">
        <title>Genome-Wide Survey of Gut Fungi (Harpellales) Reveals the First Horizontally Transferred Ubiquitin Gene from a Mosquito Host.</title>
        <authorList>
            <person name="Wang Y."/>
            <person name="White M.M."/>
            <person name="Kvist S."/>
            <person name="Moncalvo J.M."/>
        </authorList>
    </citation>
    <scope>NUCLEOTIDE SEQUENCE [LARGE SCALE GENOMIC DNA]</scope>
    <source>
        <strain evidence="2 3">ALG-7-W6</strain>
    </source>
</reference>
<dbReference type="STRING" id="133383.A0A1R0H732"/>
<name>A0A1R0H732_9FUNG</name>
<dbReference type="InterPro" id="IPR011010">
    <property type="entry name" value="DNA_brk_join_enz"/>
</dbReference>
<dbReference type="AlphaFoldDB" id="A0A1R0H732"/>
<evidence type="ECO:0000256" key="1">
    <source>
        <dbReference type="ARBA" id="ARBA00023172"/>
    </source>
</evidence>
<dbReference type="GO" id="GO:0003677">
    <property type="term" value="F:DNA binding"/>
    <property type="evidence" value="ECO:0007669"/>
    <property type="project" value="InterPro"/>
</dbReference>
<organism evidence="2 3">
    <name type="scientific">Smittium mucronatum</name>
    <dbReference type="NCBI Taxonomy" id="133383"/>
    <lineage>
        <taxon>Eukaryota</taxon>
        <taxon>Fungi</taxon>
        <taxon>Fungi incertae sedis</taxon>
        <taxon>Zoopagomycota</taxon>
        <taxon>Kickxellomycotina</taxon>
        <taxon>Harpellomycetes</taxon>
        <taxon>Harpellales</taxon>
        <taxon>Legeriomycetaceae</taxon>
        <taxon>Smittium</taxon>
    </lineage>
</organism>
<dbReference type="PANTHER" id="PTHR35617">
    <property type="entry name" value="PHAGE_INTEGRASE DOMAIN-CONTAINING PROTEIN"/>
    <property type="match status" value="1"/>
</dbReference>
<accession>A0A1R0H732</accession>
<dbReference type="Gene3D" id="1.10.443.10">
    <property type="entry name" value="Intergrase catalytic core"/>
    <property type="match status" value="1"/>
</dbReference>
<dbReference type="PANTHER" id="PTHR35617:SF3">
    <property type="entry name" value="CORE-BINDING (CB) DOMAIN-CONTAINING PROTEIN"/>
    <property type="match status" value="1"/>
</dbReference>
<evidence type="ECO:0000313" key="3">
    <source>
        <dbReference type="Proteomes" id="UP000187455"/>
    </source>
</evidence>